<dbReference type="AlphaFoldDB" id="A0A8J6JLP5"/>
<protein>
    <submittedName>
        <fullName evidence="2">Uncharacterized protein</fullName>
    </submittedName>
</protein>
<sequence length="746" mass="80729">MNRHDYIAEVDALHAPPELRARIAALQSARAPKPRRWGRWLSLAACLVLLVGAAASLPTILRQLNLGGQLDPPPVATDPVMSQDPQQAPIPDEELTALLAAEFPESEAQDSWELLLSRPGDGRTLGVLRYASAYHAGGYGNLLIGIFDNETRTLSEPVKFLRGDRGTIFAWNDAQTLQFYILCTSIYEAQGWQDCTAALFTFNGSQLGTVRKLPEIALESGADLPDGAETMFDDEINADFWADHKGVVNGAGLDIYHRDPEKGFYSDDAWIFDCYLPLGTPMDDTATVPVELPQPGEGFESYTGSPLLALTVEPSGGGSPEDIAVERVLTFDFTETFPNYTPGSCPLVTDRYVLRNTTGRDQSLTLFYPFAGSFQRGENSFIPTVTVDGAAVPRTNLKAGAVLSHGENWSIPTWEEYAAALDGGSAYLRDCLSPAQMLIRDLPAHTYIVRDIQGLGDNPDLRDPASATLAFDLVLADPEHTQILTYGIDDSGQVGSDNPHFDFYLSADRKPVQYVILVGGDLESFSVTGYQDGACTPGDEVSSLTARLSPAPATAVAEGTLGAAMYHIVDAYLNSSNYTTILDMSGELDRSVFIDAAAILLTTSVRGRGMVDSGYGASLGGEVFVDPRYASGRLETILDDVFLSGRVLYYYDHVSIPAGDSVTVKSVFHHGSHDGRGLEGPEDAVLGFDFSPALGSSVVPEQFQVQIIPDGSRSVISTNLELLQDSDHGITYLADPKIERCFFEMQ</sequence>
<keyword evidence="1" id="KW-0472">Membrane</keyword>
<dbReference type="EMBL" id="JACOPQ010000006">
    <property type="protein sequence ID" value="MBC5737144.1"/>
    <property type="molecule type" value="Genomic_DNA"/>
</dbReference>
<keyword evidence="3" id="KW-1185">Reference proteome</keyword>
<comment type="caution">
    <text evidence="2">The sequence shown here is derived from an EMBL/GenBank/DDBJ whole genome shotgun (WGS) entry which is preliminary data.</text>
</comment>
<dbReference type="RefSeq" id="WP_186919083.1">
    <property type="nucleotide sequence ID" value="NZ_JACOPQ010000006.1"/>
</dbReference>
<reference evidence="2" key="1">
    <citation type="submission" date="2020-08" db="EMBL/GenBank/DDBJ databases">
        <title>Genome public.</title>
        <authorList>
            <person name="Liu C."/>
            <person name="Sun Q."/>
        </authorList>
    </citation>
    <scope>NUCLEOTIDE SEQUENCE</scope>
    <source>
        <strain evidence="2">NSJ-52</strain>
    </source>
</reference>
<name>A0A8J6JLP5_9FIRM</name>
<proteinExistence type="predicted"/>
<gene>
    <name evidence="2" type="ORF">H8S62_08995</name>
</gene>
<evidence type="ECO:0000313" key="3">
    <source>
        <dbReference type="Proteomes" id="UP000607645"/>
    </source>
</evidence>
<organism evidence="2 3">
    <name type="scientific">Lawsonibacter faecis</name>
    <dbReference type="NCBI Taxonomy" id="2763052"/>
    <lineage>
        <taxon>Bacteria</taxon>
        <taxon>Bacillati</taxon>
        <taxon>Bacillota</taxon>
        <taxon>Clostridia</taxon>
        <taxon>Eubacteriales</taxon>
        <taxon>Oscillospiraceae</taxon>
        <taxon>Lawsonibacter</taxon>
    </lineage>
</organism>
<accession>A0A8J6JLP5</accession>
<feature type="transmembrane region" description="Helical" evidence="1">
    <location>
        <begin position="40"/>
        <end position="61"/>
    </location>
</feature>
<keyword evidence="1" id="KW-0812">Transmembrane</keyword>
<keyword evidence="1" id="KW-1133">Transmembrane helix</keyword>
<dbReference type="Proteomes" id="UP000607645">
    <property type="component" value="Unassembled WGS sequence"/>
</dbReference>
<evidence type="ECO:0000256" key="1">
    <source>
        <dbReference type="SAM" id="Phobius"/>
    </source>
</evidence>
<evidence type="ECO:0000313" key="2">
    <source>
        <dbReference type="EMBL" id="MBC5737144.1"/>
    </source>
</evidence>